<accession>A0AAD4EQI6</accession>
<feature type="compositionally biased region" description="Basic residues" evidence="1">
    <location>
        <begin position="461"/>
        <end position="476"/>
    </location>
</feature>
<proteinExistence type="predicted"/>
<keyword evidence="3" id="KW-1185">Reference proteome</keyword>
<organism evidence="2 3">
    <name type="scientific">Staphylotrichum longicolle</name>
    <dbReference type="NCBI Taxonomy" id="669026"/>
    <lineage>
        <taxon>Eukaryota</taxon>
        <taxon>Fungi</taxon>
        <taxon>Dikarya</taxon>
        <taxon>Ascomycota</taxon>
        <taxon>Pezizomycotina</taxon>
        <taxon>Sordariomycetes</taxon>
        <taxon>Sordariomycetidae</taxon>
        <taxon>Sordariales</taxon>
        <taxon>Chaetomiaceae</taxon>
        <taxon>Staphylotrichum</taxon>
    </lineage>
</organism>
<feature type="compositionally biased region" description="Polar residues" evidence="1">
    <location>
        <begin position="122"/>
        <end position="135"/>
    </location>
</feature>
<comment type="caution">
    <text evidence="2">The sequence shown here is derived from an EMBL/GenBank/DDBJ whole genome shotgun (WGS) entry which is preliminary data.</text>
</comment>
<evidence type="ECO:0000256" key="1">
    <source>
        <dbReference type="SAM" id="MobiDB-lite"/>
    </source>
</evidence>
<dbReference type="EMBL" id="JAHCVI010000004">
    <property type="protein sequence ID" value="KAG7285687.1"/>
    <property type="molecule type" value="Genomic_DNA"/>
</dbReference>
<name>A0AAD4EQI6_9PEZI</name>
<feature type="region of interest" description="Disordered" evidence="1">
    <location>
        <begin position="434"/>
        <end position="584"/>
    </location>
</feature>
<gene>
    <name evidence="2" type="ORF">NEMBOFW57_007980</name>
</gene>
<feature type="compositionally biased region" description="Basic and acidic residues" evidence="1">
    <location>
        <begin position="554"/>
        <end position="584"/>
    </location>
</feature>
<sequence>MPATEFITIINNSGKVISTGKHLVNIFKEAQAAYKDRKDAAKAERAGIKRAKTFDVTPRGDPYYDDYYYGRYADEIDHAYDHRRSYDDDGRSHASSRYTRASRRSHRPRSPERPFPALTEGNLKTHSEVTATSPSKAYRSPYAETAPRDMQLSRPTLALGLPPPPMACAPPVASGAIVPTAERRQLVHRPRSDPSLVKKKSIDMNLAYGDMPPDLASRHDLDRSHGHAASDPDDPQETQALTLMDRIEDFLEEAHCVQHTASSMIENLQRNPEAAAAVALSLAELSALLGKVSPAFLGFLKGGSPAVFALLASPQFLIGAGVAVGVTVVMFGGWKIVKRISAAKTLEAPMEMRAIPAAAAAPTVAPEKALPPAAAGAGAAGASATSYDEALVLRDVEELSSIETWRRGIVAYGEAESADVELMSREAERALKEQYSRDLDEVEPCDSVSQVSRARSDRSRRSYRSHRSSRSRRHHSHHDEDVEVPERKSSKKDKDGGESEAASERSRRSHRSSRSQGRPEGSSVSRSSRHSSKVALKAIQEGDGGDDSGSSAGKPKEKKRDMIKQLFKMKKDKEDREKARSVLV</sequence>
<feature type="region of interest" description="Disordered" evidence="1">
    <location>
        <begin position="84"/>
        <end position="149"/>
    </location>
</feature>
<feature type="compositionally biased region" description="Basic and acidic residues" evidence="1">
    <location>
        <begin position="477"/>
        <end position="506"/>
    </location>
</feature>
<feature type="compositionally biased region" description="Basic and acidic residues" evidence="1">
    <location>
        <begin position="216"/>
        <end position="230"/>
    </location>
</feature>
<protein>
    <submittedName>
        <fullName evidence="2">Uncharacterized protein</fullName>
    </submittedName>
</protein>
<dbReference type="AlphaFoldDB" id="A0AAD4EQI6"/>
<evidence type="ECO:0000313" key="2">
    <source>
        <dbReference type="EMBL" id="KAG7285687.1"/>
    </source>
</evidence>
<reference evidence="2" key="1">
    <citation type="submission" date="2023-02" db="EMBL/GenBank/DDBJ databases">
        <authorList>
            <person name="Palmer J.M."/>
        </authorList>
    </citation>
    <scope>NUCLEOTIDE SEQUENCE</scope>
    <source>
        <strain evidence="2">FW57</strain>
    </source>
</reference>
<feature type="region of interest" description="Disordered" evidence="1">
    <location>
        <begin position="213"/>
        <end position="236"/>
    </location>
</feature>
<dbReference type="Proteomes" id="UP001197093">
    <property type="component" value="Unassembled WGS sequence"/>
</dbReference>
<evidence type="ECO:0000313" key="3">
    <source>
        <dbReference type="Proteomes" id="UP001197093"/>
    </source>
</evidence>